<dbReference type="GO" id="GO:0005737">
    <property type="term" value="C:cytoplasm"/>
    <property type="evidence" value="ECO:0007669"/>
    <property type="project" value="TreeGrafter"/>
</dbReference>
<accession>A0A6J0UHC7</accession>
<keyword evidence="4" id="KW-1185">Reference proteome</keyword>
<reference evidence="5" key="1">
    <citation type="submission" date="2025-08" db="UniProtKB">
        <authorList>
            <consortium name="RefSeq"/>
        </authorList>
    </citation>
    <scope>IDENTIFICATION</scope>
</reference>
<evidence type="ECO:0000256" key="1">
    <source>
        <dbReference type="ARBA" id="ARBA00009856"/>
    </source>
</evidence>
<dbReference type="CTD" id="402055"/>
<evidence type="ECO:0000259" key="3">
    <source>
        <dbReference type="Pfam" id="PF07985"/>
    </source>
</evidence>
<protein>
    <submittedName>
        <fullName evidence="5">SRR1-like protein</fullName>
    </submittedName>
</protein>
<evidence type="ECO:0000313" key="5">
    <source>
        <dbReference type="RefSeq" id="XP_020657514.2"/>
    </source>
</evidence>
<evidence type="ECO:0000256" key="2">
    <source>
        <dbReference type="SAM" id="MobiDB-lite"/>
    </source>
</evidence>
<dbReference type="GeneID" id="110083409"/>
<dbReference type="RefSeq" id="XP_020657514.2">
    <property type="nucleotide sequence ID" value="XM_020801855.2"/>
</dbReference>
<dbReference type="Pfam" id="PF07985">
    <property type="entry name" value="SRR1"/>
    <property type="match status" value="1"/>
</dbReference>
<dbReference type="PANTHER" id="PTHR28626:SF3">
    <property type="entry name" value="SRR1-LIKE PROTEIN"/>
    <property type="match status" value="1"/>
</dbReference>
<name>A0A6J0UHC7_9SAUR</name>
<dbReference type="KEGG" id="pvt:110083409"/>
<dbReference type="Proteomes" id="UP001652642">
    <property type="component" value="Chromosome 14"/>
</dbReference>
<organism evidence="4 5">
    <name type="scientific">Pogona vitticeps</name>
    <name type="common">central bearded dragon</name>
    <dbReference type="NCBI Taxonomy" id="103695"/>
    <lineage>
        <taxon>Eukaryota</taxon>
        <taxon>Metazoa</taxon>
        <taxon>Chordata</taxon>
        <taxon>Craniata</taxon>
        <taxon>Vertebrata</taxon>
        <taxon>Euteleostomi</taxon>
        <taxon>Lepidosauria</taxon>
        <taxon>Squamata</taxon>
        <taxon>Bifurcata</taxon>
        <taxon>Unidentata</taxon>
        <taxon>Episquamata</taxon>
        <taxon>Toxicofera</taxon>
        <taxon>Iguania</taxon>
        <taxon>Acrodonta</taxon>
        <taxon>Agamidae</taxon>
        <taxon>Amphibolurinae</taxon>
        <taxon>Pogona</taxon>
    </lineage>
</organism>
<dbReference type="PANTHER" id="PTHR28626">
    <property type="entry name" value="SRR1-LIKE PROTEIN"/>
    <property type="match status" value="1"/>
</dbReference>
<evidence type="ECO:0000313" key="4">
    <source>
        <dbReference type="Proteomes" id="UP001652642"/>
    </source>
</evidence>
<dbReference type="InParanoid" id="A0A6J0UHC7"/>
<sequence length="314" mass="35539">MEPRGAAAEGCWIRPGRGRRRRRRGKEEEEESLAAAGEKQRRRLREAGSALRDSEFWDSSLRTILSSLRNHRPAGPEAASEAEMQETLAAFQDLQVVAPAGRALEPSSPLQKGPKRSGAGALQCVCYGLGNFSSCVKARYQLAFLLLLLQELQIPHRCCHIFDPVFSELETKVLNSLGLTVLLENEEGKRAVCAPTLFYMIHCGKALYNNLLWRNWSLEALPRMVIVGNSFRGMEERVPAKILQQEYPYIAKILEATSETSLPSHPQYLEVFNDTSVHCFLLNKLRALPQEIWECQEEPFYPEGDQLEIIQNKR</sequence>
<dbReference type="InterPro" id="IPR040044">
    <property type="entry name" value="SRR1L"/>
</dbReference>
<proteinExistence type="inferred from homology"/>
<dbReference type="InterPro" id="IPR012942">
    <property type="entry name" value="SRR1-like"/>
</dbReference>
<dbReference type="GO" id="GO:0005634">
    <property type="term" value="C:nucleus"/>
    <property type="evidence" value="ECO:0007669"/>
    <property type="project" value="TreeGrafter"/>
</dbReference>
<feature type="domain" description="SRR1-like" evidence="3">
    <location>
        <begin position="116"/>
        <end position="279"/>
    </location>
</feature>
<comment type="similarity">
    <text evidence="1">Belongs to the SRR1 family.</text>
</comment>
<gene>
    <name evidence="5" type="primary">SRRD</name>
</gene>
<dbReference type="OrthoDB" id="551431at2759"/>
<dbReference type="AlphaFoldDB" id="A0A6J0UHC7"/>
<feature type="region of interest" description="Disordered" evidence="2">
    <location>
        <begin position="1"/>
        <end position="53"/>
    </location>
</feature>